<dbReference type="PROSITE" id="PS00108">
    <property type="entry name" value="PROTEIN_KINASE_ST"/>
    <property type="match status" value="1"/>
</dbReference>
<name>A0A8K0NP14_9TREE</name>
<organism evidence="6 7">
    <name type="scientific">Filobasidium floriforme</name>
    <dbReference type="NCBI Taxonomy" id="5210"/>
    <lineage>
        <taxon>Eukaryota</taxon>
        <taxon>Fungi</taxon>
        <taxon>Dikarya</taxon>
        <taxon>Basidiomycota</taxon>
        <taxon>Agaricomycotina</taxon>
        <taxon>Tremellomycetes</taxon>
        <taxon>Filobasidiales</taxon>
        <taxon>Filobasidiaceae</taxon>
        <taxon>Filobasidium</taxon>
    </lineage>
</organism>
<feature type="region of interest" description="Disordered" evidence="4">
    <location>
        <begin position="1082"/>
        <end position="1144"/>
    </location>
</feature>
<dbReference type="InterPro" id="IPR017441">
    <property type="entry name" value="Protein_kinase_ATP_BS"/>
</dbReference>
<feature type="binding site" evidence="3">
    <location>
        <position position="406"/>
    </location>
    <ligand>
        <name>ATP</name>
        <dbReference type="ChEBI" id="CHEBI:30616"/>
    </ligand>
</feature>
<feature type="region of interest" description="Disordered" evidence="4">
    <location>
        <begin position="470"/>
        <end position="502"/>
    </location>
</feature>
<feature type="compositionally biased region" description="Polar residues" evidence="4">
    <location>
        <begin position="811"/>
        <end position="836"/>
    </location>
</feature>
<evidence type="ECO:0000259" key="5">
    <source>
        <dbReference type="PROSITE" id="PS50011"/>
    </source>
</evidence>
<dbReference type="PROSITE" id="PS50011">
    <property type="entry name" value="PROTEIN_KINASE_DOM"/>
    <property type="match status" value="1"/>
</dbReference>
<evidence type="ECO:0000256" key="1">
    <source>
        <dbReference type="ARBA" id="ARBA00022741"/>
    </source>
</evidence>
<keyword evidence="1 3" id="KW-0547">Nucleotide-binding</keyword>
<feature type="region of interest" description="Disordered" evidence="4">
    <location>
        <begin position="874"/>
        <end position="908"/>
    </location>
</feature>
<feature type="region of interest" description="Disordered" evidence="4">
    <location>
        <begin position="799"/>
        <end position="838"/>
    </location>
</feature>
<dbReference type="AlphaFoldDB" id="A0A8K0NP14"/>
<evidence type="ECO:0000313" key="6">
    <source>
        <dbReference type="EMBL" id="KAG7562008.1"/>
    </source>
</evidence>
<dbReference type="GO" id="GO:0004674">
    <property type="term" value="F:protein serine/threonine kinase activity"/>
    <property type="evidence" value="ECO:0007669"/>
    <property type="project" value="TreeGrafter"/>
</dbReference>
<feature type="region of interest" description="Disordered" evidence="4">
    <location>
        <begin position="546"/>
        <end position="566"/>
    </location>
</feature>
<dbReference type="Pfam" id="PF00069">
    <property type="entry name" value="Pkinase"/>
    <property type="match status" value="2"/>
</dbReference>
<feature type="compositionally biased region" description="Basic residues" evidence="4">
    <location>
        <begin position="892"/>
        <end position="904"/>
    </location>
</feature>
<feature type="region of interest" description="Disordered" evidence="4">
    <location>
        <begin position="1009"/>
        <end position="1045"/>
    </location>
</feature>
<dbReference type="GO" id="GO:0005737">
    <property type="term" value="C:cytoplasm"/>
    <property type="evidence" value="ECO:0007669"/>
    <property type="project" value="TreeGrafter"/>
</dbReference>
<dbReference type="PANTHER" id="PTHR24346">
    <property type="entry name" value="MAP/MICROTUBULE AFFINITY-REGULATING KINASE"/>
    <property type="match status" value="1"/>
</dbReference>
<dbReference type="PROSITE" id="PS00107">
    <property type="entry name" value="PROTEIN_KINASE_ATP"/>
    <property type="match status" value="1"/>
</dbReference>
<dbReference type="Gene3D" id="3.30.200.20">
    <property type="entry name" value="Phosphorylase Kinase, domain 1"/>
    <property type="match status" value="1"/>
</dbReference>
<dbReference type="GO" id="GO:0005524">
    <property type="term" value="F:ATP binding"/>
    <property type="evidence" value="ECO:0007669"/>
    <property type="project" value="UniProtKB-UniRule"/>
</dbReference>
<sequence length="1161" mass="124798">MDHFKRPSTSSGEASPSPVLRHLAPTTQTSYVTANASPKPSPKLAHAQIQANFAPFGLGYPVHSGQGSNVTSASQSVVGSPNLGEKSRLPSFSKGMSAFVQNGFVYGGGGGESYTGVGSGTTSPGLLSNNVSFVSAEQYLRASVAADGQPGAQHLPQHPGLNRSRPSSVALAVSVSLASRSRSRTPVQKVGSPPISPSRRMSREIGGNPMTAMLGQVDENAPSRSTTPHKKQGKWDKGNGDDIEFADFGWDEAFEDDDDDYTVARRKSSRGGPGQLYKDSGSDDVAGLQVEVQGLDMGNQSAWDGRDDNDDDDDGIFPPGYRIGEGLAFRGEIIEDVDPVARSKENGRSLPQSSAGSIASLRENGLDAEERAKRRIFEVVRKLGSGSYATVYLVKEVGGGQEFALKCLSKRDLEGDALHVQLFEATIHMSLPRHQNIVTLYQTLQTKKWLFLLLEMCPGEDLFYWLEHSRDSPPPSTTENHHPDIHNESPEPHPHARNIPLSSSNLPSSAVPFSTSAMISGMGTPHGGLGQSPIAFSHRSHFSHDMHSPYNHLHQQPSSGHAATPTTPSLLSAYSANALLSARRLKLIASMFAQMCEAVALCHDIGVSHRDIKPENFICCDSDELASARDGDDYAGTGRKKVIVKLTDFGLATTDETSGDVECGSRPYMAYECRNELGPSYEPRPADVWSLGVVLLNMLFHRNPWTDPVPGNKNFDGFLDDPVEFLLSRFTGIGREVAAYLAERVFNVYTDRRTSARDFGRWARHLPSMIGGKKAVSALRMSYLNAGAVKDRGPLEFKKSPIEPRGVSVSHPKTPTLFSGFSPMATQSAHSGSDLQTLAPPLVPTEAALLNGVQETPRSIVDDGSSTVAQVESTLEASTPNGGDDEASRPVSAKRKKRGTRSKNKAASAAAAALMAGMPDSTAPNSHVTAHTEKETVLQDLAEASQTLARQLSKATKSAEGSVIDLDEFPKLGEDVKPGQLKQSRWKALMSKSHGNPELQALVKKIQERDSGSSAYRSAPAKMQHVGGQGRSTSSMNSSDDATAATPVLSLSPTSAVSTFNPTQSLPCGLDSDNWRRPPAPMTLDGTLEKGTFTQQEDERGRNVLANGRPRRLEGSQTRVKRFDGRDMSPVPTLAWSQNTSPVGSLQTYSLPLSQYTGYSS</sequence>
<feature type="region of interest" description="Disordered" evidence="4">
    <location>
        <begin position="1"/>
        <end position="43"/>
    </location>
</feature>
<dbReference type="InterPro" id="IPR008271">
    <property type="entry name" value="Ser/Thr_kinase_AS"/>
</dbReference>
<feature type="region of interest" description="Disordered" evidence="4">
    <location>
        <begin position="148"/>
        <end position="242"/>
    </location>
</feature>
<dbReference type="PANTHER" id="PTHR24346:SF30">
    <property type="entry name" value="MATERNAL EMBRYONIC LEUCINE ZIPPER KINASE"/>
    <property type="match status" value="1"/>
</dbReference>
<feature type="compositionally biased region" description="Low complexity" evidence="4">
    <location>
        <begin position="163"/>
        <end position="180"/>
    </location>
</feature>
<dbReference type="Gene3D" id="1.10.510.10">
    <property type="entry name" value="Transferase(Phosphotransferase) domain 1"/>
    <property type="match status" value="1"/>
</dbReference>
<feature type="compositionally biased region" description="Polar residues" evidence="4">
    <location>
        <begin position="553"/>
        <end position="566"/>
    </location>
</feature>
<feature type="compositionally biased region" description="Basic and acidic residues" evidence="4">
    <location>
        <begin position="479"/>
        <end position="494"/>
    </location>
</feature>
<protein>
    <recommendedName>
        <fullName evidence="5">Protein kinase domain-containing protein</fullName>
    </recommendedName>
</protein>
<dbReference type="SMART" id="SM00220">
    <property type="entry name" value="S_TKc"/>
    <property type="match status" value="1"/>
</dbReference>
<evidence type="ECO:0000256" key="4">
    <source>
        <dbReference type="SAM" id="MobiDB-lite"/>
    </source>
</evidence>
<feature type="compositionally biased region" description="Polar residues" evidence="4">
    <location>
        <begin position="1031"/>
        <end position="1041"/>
    </location>
</feature>
<reference evidence="6" key="1">
    <citation type="submission" date="2020-04" db="EMBL/GenBank/DDBJ databases">
        <title>Analysis of mating type loci in Filobasidium floriforme.</title>
        <authorList>
            <person name="Nowrousian M."/>
        </authorList>
    </citation>
    <scope>NUCLEOTIDE SEQUENCE</scope>
    <source>
        <strain evidence="6">CBS 6242</strain>
    </source>
</reference>
<evidence type="ECO:0000313" key="7">
    <source>
        <dbReference type="Proteomes" id="UP000812966"/>
    </source>
</evidence>
<feature type="region of interest" description="Disordered" evidence="4">
    <location>
        <begin position="264"/>
        <end position="284"/>
    </location>
</feature>
<comment type="caution">
    <text evidence="6">The sequence shown here is derived from an EMBL/GenBank/DDBJ whole genome shotgun (WGS) entry which is preliminary data.</text>
</comment>
<evidence type="ECO:0000256" key="3">
    <source>
        <dbReference type="PROSITE-ProRule" id="PRU10141"/>
    </source>
</evidence>
<dbReference type="Proteomes" id="UP000812966">
    <property type="component" value="Unassembled WGS sequence"/>
</dbReference>
<dbReference type="InterPro" id="IPR011009">
    <property type="entry name" value="Kinase-like_dom_sf"/>
</dbReference>
<dbReference type="SUPFAM" id="SSF56112">
    <property type="entry name" value="Protein kinase-like (PK-like)"/>
    <property type="match status" value="1"/>
</dbReference>
<feature type="domain" description="Protein kinase" evidence="5">
    <location>
        <begin position="377"/>
        <end position="769"/>
    </location>
</feature>
<dbReference type="InterPro" id="IPR000719">
    <property type="entry name" value="Prot_kinase_dom"/>
</dbReference>
<feature type="compositionally biased region" description="Polar residues" evidence="4">
    <location>
        <begin position="25"/>
        <end position="38"/>
    </location>
</feature>
<keyword evidence="7" id="KW-1185">Reference proteome</keyword>
<proteinExistence type="predicted"/>
<keyword evidence="2 3" id="KW-0067">ATP-binding</keyword>
<gene>
    <name evidence="6" type="ORF">FFLO_02563</name>
</gene>
<accession>A0A8K0NP14</accession>
<dbReference type="GO" id="GO:0035556">
    <property type="term" value="P:intracellular signal transduction"/>
    <property type="evidence" value="ECO:0007669"/>
    <property type="project" value="TreeGrafter"/>
</dbReference>
<evidence type="ECO:0000256" key="2">
    <source>
        <dbReference type="ARBA" id="ARBA00022840"/>
    </source>
</evidence>
<dbReference type="EMBL" id="JABELV010000041">
    <property type="protein sequence ID" value="KAG7562008.1"/>
    <property type="molecule type" value="Genomic_DNA"/>
</dbReference>
<feature type="compositionally biased region" description="Polar residues" evidence="4">
    <location>
        <begin position="1135"/>
        <end position="1144"/>
    </location>
</feature>